<sequence>MEHSGLASSLSHHQEQGGLYDVIRRR</sequence>
<dbReference type="AlphaFoldDB" id="A0A0A9BW51"/>
<protein>
    <submittedName>
        <fullName evidence="2">Uncharacterized protein</fullName>
    </submittedName>
</protein>
<feature type="compositionally biased region" description="Polar residues" evidence="1">
    <location>
        <begin position="1"/>
        <end position="11"/>
    </location>
</feature>
<reference evidence="2" key="2">
    <citation type="journal article" date="2015" name="Data Brief">
        <title>Shoot transcriptome of the giant reed, Arundo donax.</title>
        <authorList>
            <person name="Barrero R.A."/>
            <person name="Guerrero F.D."/>
            <person name="Moolhuijzen P."/>
            <person name="Goolsby J.A."/>
            <person name="Tidwell J."/>
            <person name="Bellgard S.E."/>
            <person name="Bellgard M.I."/>
        </authorList>
    </citation>
    <scope>NUCLEOTIDE SEQUENCE</scope>
    <source>
        <tissue evidence="2">Shoot tissue taken approximately 20 cm above the soil surface</tissue>
    </source>
</reference>
<dbReference type="EMBL" id="GBRH01229626">
    <property type="protein sequence ID" value="JAD68269.1"/>
    <property type="molecule type" value="Transcribed_RNA"/>
</dbReference>
<accession>A0A0A9BW51</accession>
<name>A0A0A9BW51_ARUDO</name>
<proteinExistence type="predicted"/>
<feature type="region of interest" description="Disordered" evidence="1">
    <location>
        <begin position="1"/>
        <end position="26"/>
    </location>
</feature>
<evidence type="ECO:0000313" key="2">
    <source>
        <dbReference type="EMBL" id="JAD68269.1"/>
    </source>
</evidence>
<organism evidence="2">
    <name type="scientific">Arundo donax</name>
    <name type="common">Giant reed</name>
    <name type="synonym">Donax arundinaceus</name>
    <dbReference type="NCBI Taxonomy" id="35708"/>
    <lineage>
        <taxon>Eukaryota</taxon>
        <taxon>Viridiplantae</taxon>
        <taxon>Streptophyta</taxon>
        <taxon>Embryophyta</taxon>
        <taxon>Tracheophyta</taxon>
        <taxon>Spermatophyta</taxon>
        <taxon>Magnoliopsida</taxon>
        <taxon>Liliopsida</taxon>
        <taxon>Poales</taxon>
        <taxon>Poaceae</taxon>
        <taxon>PACMAD clade</taxon>
        <taxon>Arundinoideae</taxon>
        <taxon>Arundineae</taxon>
        <taxon>Arundo</taxon>
    </lineage>
</organism>
<reference evidence="2" key="1">
    <citation type="submission" date="2014-09" db="EMBL/GenBank/DDBJ databases">
        <authorList>
            <person name="Magalhaes I.L.F."/>
            <person name="Oliveira U."/>
            <person name="Santos F.R."/>
            <person name="Vidigal T.H.D.A."/>
            <person name="Brescovit A.D."/>
            <person name="Santos A.J."/>
        </authorList>
    </citation>
    <scope>NUCLEOTIDE SEQUENCE</scope>
    <source>
        <tissue evidence="2">Shoot tissue taken approximately 20 cm above the soil surface</tissue>
    </source>
</reference>
<evidence type="ECO:0000256" key="1">
    <source>
        <dbReference type="SAM" id="MobiDB-lite"/>
    </source>
</evidence>